<dbReference type="InterPro" id="IPR033706">
    <property type="entry name" value="Met_synthase_B12-bd"/>
</dbReference>
<evidence type="ECO:0000259" key="24">
    <source>
        <dbReference type="PROSITE" id="PS50970"/>
    </source>
</evidence>
<evidence type="ECO:0000259" key="25">
    <source>
        <dbReference type="PROSITE" id="PS50972"/>
    </source>
</evidence>
<evidence type="ECO:0000256" key="15">
    <source>
        <dbReference type="ARBA" id="ARBA00022833"/>
    </source>
</evidence>
<evidence type="ECO:0000256" key="14">
    <source>
        <dbReference type="ARBA" id="ARBA00022737"/>
    </source>
</evidence>
<evidence type="ECO:0000256" key="2">
    <source>
        <dbReference type="ARBA" id="ARBA00001947"/>
    </source>
</evidence>
<evidence type="ECO:0000259" key="27">
    <source>
        <dbReference type="PROSITE" id="PS51337"/>
    </source>
</evidence>
<feature type="binding site" evidence="20 22">
    <location>
        <position position="252"/>
    </location>
    <ligand>
        <name>Zn(2+)</name>
        <dbReference type="ChEBI" id="CHEBI:29105"/>
    </ligand>
</feature>
<evidence type="ECO:0000256" key="13">
    <source>
        <dbReference type="ARBA" id="ARBA00022723"/>
    </source>
</evidence>
<dbReference type="PANTHER" id="PTHR45833:SF1">
    <property type="entry name" value="METHIONINE SYNTHASE"/>
    <property type="match status" value="1"/>
</dbReference>
<dbReference type="GO" id="GO:0031419">
    <property type="term" value="F:cobalamin binding"/>
    <property type="evidence" value="ECO:0007669"/>
    <property type="project" value="UniProtKB-KW"/>
</dbReference>
<evidence type="ECO:0000256" key="7">
    <source>
        <dbReference type="ARBA" id="ARBA00013998"/>
    </source>
</evidence>
<keyword evidence="16" id="KW-0486">Methionine biosynthesis</keyword>
<evidence type="ECO:0000256" key="4">
    <source>
        <dbReference type="ARBA" id="ARBA00005178"/>
    </source>
</evidence>
<feature type="domain" description="Hcy-binding" evidence="24">
    <location>
        <begin position="30"/>
        <end position="333"/>
    </location>
</feature>
<feature type="binding site" evidence="20 22">
    <location>
        <position position="318"/>
    </location>
    <ligand>
        <name>Zn(2+)</name>
        <dbReference type="ChEBI" id="CHEBI:29105"/>
    </ligand>
</feature>
<organism evidence="28 29">
    <name type="scientific">Streptomyces alkaliterrae</name>
    <dbReference type="NCBI Taxonomy" id="2213162"/>
    <lineage>
        <taxon>Bacteria</taxon>
        <taxon>Bacillati</taxon>
        <taxon>Actinomycetota</taxon>
        <taxon>Actinomycetes</taxon>
        <taxon>Kitasatosporales</taxon>
        <taxon>Streptomycetaceae</taxon>
        <taxon>Streptomyces</taxon>
    </lineage>
</organism>
<evidence type="ECO:0000256" key="16">
    <source>
        <dbReference type="ARBA" id="ARBA00023167"/>
    </source>
</evidence>
<evidence type="ECO:0000256" key="19">
    <source>
        <dbReference type="NCBIfam" id="TIGR02082"/>
    </source>
</evidence>
<dbReference type="GO" id="GO:0032259">
    <property type="term" value="P:methylation"/>
    <property type="evidence" value="ECO:0007669"/>
    <property type="project" value="UniProtKB-KW"/>
</dbReference>
<dbReference type="GO" id="GO:0005829">
    <property type="term" value="C:cytosol"/>
    <property type="evidence" value="ECO:0007669"/>
    <property type="project" value="TreeGrafter"/>
</dbReference>
<dbReference type="InterPro" id="IPR036724">
    <property type="entry name" value="Cobalamin-bd_sf"/>
</dbReference>
<dbReference type="InterPro" id="IPR000489">
    <property type="entry name" value="Pterin-binding_dom"/>
</dbReference>
<keyword evidence="15 20" id="KW-0862">Zinc</keyword>
<dbReference type="NCBIfam" id="TIGR02082">
    <property type="entry name" value="metH"/>
    <property type="match status" value="1"/>
</dbReference>
<dbReference type="InterPro" id="IPR050554">
    <property type="entry name" value="Met_Synthase/Corrinoid"/>
</dbReference>
<comment type="function">
    <text evidence="18">Catalyzes the transfer of a methyl group from methyl-cobalamin to homocysteine, yielding enzyme-bound cob(I)alamin and methionine. Subsequently, remethylates the cofactor using methyltetrahydrofolate.</text>
</comment>
<dbReference type="GO" id="GO:0008705">
    <property type="term" value="F:methionine synthase activity"/>
    <property type="evidence" value="ECO:0007669"/>
    <property type="project" value="UniProtKB-UniRule"/>
</dbReference>
<dbReference type="Pfam" id="PF02574">
    <property type="entry name" value="S-methyl_trans"/>
    <property type="match status" value="1"/>
</dbReference>
<feature type="non-terminal residue" evidence="28">
    <location>
        <position position="924"/>
    </location>
</feature>
<dbReference type="InterPro" id="IPR003759">
    <property type="entry name" value="Cbl-bd_cap"/>
</dbReference>
<feature type="domain" description="Pterin-binding" evidence="25">
    <location>
        <begin position="364"/>
        <end position="627"/>
    </location>
</feature>
<evidence type="ECO:0000256" key="6">
    <source>
        <dbReference type="ARBA" id="ARBA00012032"/>
    </source>
</evidence>
<dbReference type="InterPro" id="IPR011005">
    <property type="entry name" value="Dihydropteroate_synth-like_sf"/>
</dbReference>
<proteinExistence type="inferred from homology"/>
<comment type="similarity">
    <text evidence="5">Belongs to the vitamin-B12 dependent methionine synthase family.</text>
</comment>
<evidence type="ECO:0000313" key="28">
    <source>
        <dbReference type="EMBL" id="MQS02862.1"/>
    </source>
</evidence>
<dbReference type="Pfam" id="PF00809">
    <property type="entry name" value="Pterin_bind"/>
    <property type="match status" value="1"/>
</dbReference>
<dbReference type="SUPFAM" id="SSF47644">
    <property type="entry name" value="Methionine synthase domain"/>
    <property type="match status" value="1"/>
</dbReference>
<gene>
    <name evidence="28" type="primary">metH</name>
    <name evidence="28" type="ORF">FNX44_013475</name>
</gene>
<evidence type="ECO:0000313" key="29">
    <source>
        <dbReference type="Proteomes" id="UP000320857"/>
    </source>
</evidence>
<evidence type="ECO:0000256" key="1">
    <source>
        <dbReference type="ARBA" id="ARBA00001700"/>
    </source>
</evidence>
<evidence type="ECO:0000256" key="9">
    <source>
        <dbReference type="ARBA" id="ARBA00022605"/>
    </source>
</evidence>
<evidence type="ECO:0000256" key="17">
    <source>
        <dbReference type="ARBA" id="ARBA00023285"/>
    </source>
</evidence>
<comment type="cofactor">
    <cofactor evidence="3 20">
        <name>methylcob(III)alamin</name>
        <dbReference type="ChEBI" id="CHEBI:28115"/>
    </cofactor>
</comment>
<dbReference type="FunFam" id="3.20.20.20:FF:000007">
    <property type="entry name" value="Methionine synthase"/>
    <property type="match status" value="1"/>
</dbReference>
<evidence type="ECO:0000256" key="12">
    <source>
        <dbReference type="ARBA" id="ARBA00022691"/>
    </source>
</evidence>
<evidence type="ECO:0000256" key="18">
    <source>
        <dbReference type="ARBA" id="ARBA00025552"/>
    </source>
</evidence>
<dbReference type="AlphaFoldDB" id="A0A5P0YTU5"/>
<feature type="binding site" evidence="21">
    <location>
        <position position="807"/>
    </location>
    <ligand>
        <name>methylcob(III)alamin</name>
        <dbReference type="ChEBI" id="CHEBI:28115"/>
    </ligand>
</feature>
<dbReference type="InterPro" id="IPR006158">
    <property type="entry name" value="Cobalamin-bd"/>
</dbReference>
<name>A0A5P0YTU5_9ACTN</name>
<dbReference type="PROSITE" id="PS50970">
    <property type="entry name" value="HCY"/>
    <property type="match status" value="1"/>
</dbReference>
<feature type="domain" description="B12-binding N-terminal" evidence="27">
    <location>
        <begin position="656"/>
        <end position="749"/>
    </location>
</feature>
<feature type="binding site" evidence="21">
    <location>
        <begin position="759"/>
        <end position="763"/>
    </location>
    <ligand>
        <name>methylcob(III)alamin</name>
        <dbReference type="ChEBI" id="CHEBI:28115"/>
    </ligand>
</feature>
<dbReference type="PROSITE" id="PS50972">
    <property type="entry name" value="PTERIN_BINDING"/>
    <property type="match status" value="1"/>
</dbReference>
<dbReference type="PANTHER" id="PTHR45833">
    <property type="entry name" value="METHIONINE SYNTHASE"/>
    <property type="match status" value="1"/>
</dbReference>
<dbReference type="FunFam" id="3.40.50.280:FF:000004">
    <property type="entry name" value="Methionine synthase"/>
    <property type="match status" value="1"/>
</dbReference>
<keyword evidence="10 20" id="KW-0846">Cobalamin</keyword>
<dbReference type="RefSeq" id="WP_143648346.1">
    <property type="nucleotide sequence ID" value="NZ_VJYK02000120.1"/>
</dbReference>
<dbReference type="UniPathway" id="UPA00051">
    <property type="reaction ID" value="UER00081"/>
</dbReference>
<keyword evidence="17" id="KW-0170">Cobalt</keyword>
<dbReference type="Pfam" id="PF02607">
    <property type="entry name" value="B12-binding_2"/>
    <property type="match status" value="1"/>
</dbReference>
<dbReference type="Gene3D" id="1.10.1240.10">
    <property type="entry name" value="Methionine synthase domain"/>
    <property type="match status" value="1"/>
</dbReference>
<dbReference type="PROSITE" id="PS51332">
    <property type="entry name" value="B12_BINDING"/>
    <property type="match status" value="1"/>
</dbReference>
<feature type="binding site" description="axial binding residue" evidence="20">
    <location>
        <position position="762"/>
    </location>
    <ligand>
        <name>methylcob(III)alamin</name>
        <dbReference type="ChEBI" id="CHEBI:28115"/>
    </ligand>
    <ligandPart>
        <name>Co</name>
        <dbReference type="ChEBI" id="CHEBI:27638"/>
    </ligandPart>
</feature>
<evidence type="ECO:0000256" key="11">
    <source>
        <dbReference type="ARBA" id="ARBA00022679"/>
    </source>
</evidence>
<evidence type="ECO:0000256" key="8">
    <source>
        <dbReference type="ARBA" id="ARBA00022603"/>
    </source>
</evidence>
<dbReference type="FunFam" id="1.10.1240.10:FF:000002">
    <property type="entry name" value="Methionine synthase"/>
    <property type="match status" value="1"/>
</dbReference>
<dbReference type="OrthoDB" id="9803687at2"/>
<dbReference type="SUPFAM" id="SSF82282">
    <property type="entry name" value="Homocysteine S-methyltransferase"/>
    <property type="match status" value="1"/>
</dbReference>
<evidence type="ECO:0000256" key="21">
    <source>
        <dbReference type="PIRSR" id="PIRSR000381-2"/>
    </source>
</evidence>
<keyword evidence="13 20" id="KW-0479">Metal-binding</keyword>
<dbReference type="EC" id="2.1.1.13" evidence="6 19"/>
<comment type="pathway">
    <text evidence="4">Amino-acid biosynthesis; L-methionine biosynthesis via de novo pathway; L-methionine from L-homocysteine (MetH route): step 1/1.</text>
</comment>
<keyword evidence="9" id="KW-0028">Amino-acid biosynthesis</keyword>
<dbReference type="GO" id="GO:0050667">
    <property type="term" value="P:homocysteine metabolic process"/>
    <property type="evidence" value="ECO:0007669"/>
    <property type="project" value="TreeGrafter"/>
</dbReference>
<dbReference type="Gene3D" id="3.40.50.280">
    <property type="entry name" value="Cobalamin-binding domain"/>
    <property type="match status" value="1"/>
</dbReference>
<dbReference type="SUPFAM" id="SSF52242">
    <property type="entry name" value="Cobalamin (vitamin B12)-binding domain"/>
    <property type="match status" value="1"/>
</dbReference>
<dbReference type="SUPFAM" id="SSF51717">
    <property type="entry name" value="Dihydropteroate synthetase-like"/>
    <property type="match status" value="1"/>
</dbReference>
<sequence>MSSPSSAPTSAQGSSAQGSSAQGADLAQRAAALREALASRVVVADGAMGTMLQDQNPTLEDFEGLEGCNEVLNVTRPDIVRSVHEEYFAVGVDCVETNTFGANQAALGEYDIAHRITELSEAGARIARETADEFSARDGRARWVLGSIGPGTKLPTLGHAPYGLLRDAYQQNAEGLLAGGADALLVETTQDLLQTKASVLGARRALTALGVDVPVIVSVTVETTGTMLLGSEIGAALTALEPLGIDLIGMNCATGPAEMSEHLRYLSRHSRVPLACMPNAGLPVLGKDGAHYPLSAAELADAQETFVREFGLSLVGGCCGTTPEHLRQLVERVRDLTPAPREPRPEPGAASLYQTVPFRQDTSYLAIGERTNANGSKKFREAMLEGRWDDCVELARDQIREGAHMLDLCVDYVGRDGVADMAELAGRFATASTLPIVLDSTEPEVLRAGLERLGGRAVINSVNYEDGDGPDSRFARITRLAVEHGAALIALTIDENGQARSVEDKVGIAERLIADLTGNWGVHESDILIDCLTFTICTGQEESRKDGIHTIEAIRELKRRHPDVQTTLGLSNISFGLNPAARMVLNSVFLDECVKAGLDSAIVHASKILPISRLEEEQVQVALDLVYDRRREDYDPLQRLLELFEGVDAKSMRAGKAEELAALPLDERLQRRIIDGERNGLEADLDEALTERPALDIVNDTLLAGMKVVGELFGSGKMQLPFVLQSAEVMKTAVAYLEPHMEKSDDEGKGTIVLATVRGDVHDIGKNLVDIILSNNGYNVVNLGIKQPVQAILDAAQEHRADVIGMSGLLVKSTVIMKENLEELNARGMAADYPVILGGAALTRAYVEQDLHEVYEGEVRYARDAFEGLRLMDALIAVKRGVPGAALPELRQRRVARREVAVSEPEPVEDQTRSDVAADNPVPT</sequence>
<dbReference type="PROSITE" id="PS51337">
    <property type="entry name" value="B12_BINDING_NTER"/>
    <property type="match status" value="1"/>
</dbReference>
<dbReference type="InterPro" id="IPR003726">
    <property type="entry name" value="HCY_dom"/>
</dbReference>
<feature type="binding site" evidence="21">
    <location>
        <position position="865"/>
    </location>
    <ligand>
        <name>methylcob(III)alamin</name>
        <dbReference type="ChEBI" id="CHEBI:28115"/>
    </ligand>
</feature>
<dbReference type="InterPro" id="IPR036594">
    <property type="entry name" value="Meth_synthase_dom"/>
</dbReference>
<comment type="cofactor">
    <cofactor evidence="2 22">
        <name>Zn(2+)</name>
        <dbReference type="ChEBI" id="CHEBI:29105"/>
    </cofactor>
</comment>
<dbReference type="FunFam" id="3.20.20.330:FF:000006">
    <property type="entry name" value="Methionine synthase"/>
    <property type="match status" value="1"/>
</dbReference>
<feature type="binding site" evidence="20 22">
    <location>
        <position position="319"/>
    </location>
    <ligand>
        <name>Zn(2+)</name>
        <dbReference type="ChEBI" id="CHEBI:29105"/>
    </ligand>
</feature>
<evidence type="ECO:0000256" key="10">
    <source>
        <dbReference type="ARBA" id="ARBA00022628"/>
    </source>
</evidence>
<reference evidence="28 29" key="1">
    <citation type="submission" date="2019-10" db="EMBL/GenBank/DDBJ databases">
        <title>Streptomyces sp. nov., a novel actinobacterium isolated from alkaline environment.</title>
        <authorList>
            <person name="Golinska P."/>
        </authorList>
    </citation>
    <scope>NUCLEOTIDE SEQUENCE [LARGE SCALE GENOMIC DNA]</scope>
    <source>
        <strain evidence="28 29">OF1</strain>
    </source>
</reference>
<dbReference type="PIRSF" id="PIRSF000381">
    <property type="entry name" value="MetH"/>
    <property type="match status" value="1"/>
</dbReference>
<keyword evidence="29" id="KW-1185">Reference proteome</keyword>
<dbReference type="InterPro" id="IPR036589">
    <property type="entry name" value="HCY_dom_sf"/>
</dbReference>
<keyword evidence="14" id="KW-0677">Repeat</keyword>
<keyword evidence="8 22" id="KW-0489">Methyltransferase</keyword>
<evidence type="ECO:0000256" key="22">
    <source>
        <dbReference type="PROSITE-ProRule" id="PRU00333"/>
    </source>
</evidence>
<dbReference type="CDD" id="cd02069">
    <property type="entry name" value="methionine_synthase_B12_BD"/>
    <property type="match status" value="1"/>
</dbReference>
<dbReference type="CDD" id="cd00740">
    <property type="entry name" value="MeTr"/>
    <property type="match status" value="1"/>
</dbReference>
<feature type="region of interest" description="Disordered" evidence="23">
    <location>
        <begin position="1"/>
        <end position="23"/>
    </location>
</feature>
<dbReference type="Gene3D" id="3.20.20.330">
    <property type="entry name" value="Homocysteine-binding-like domain"/>
    <property type="match status" value="1"/>
</dbReference>
<protein>
    <recommendedName>
        <fullName evidence="7 19">Methionine synthase</fullName>
        <ecNumber evidence="6 19">2.1.1.13</ecNumber>
    </recommendedName>
</protein>
<dbReference type="EMBL" id="VJYK02000120">
    <property type="protein sequence ID" value="MQS02862.1"/>
    <property type="molecule type" value="Genomic_DNA"/>
</dbReference>
<comment type="catalytic activity">
    <reaction evidence="1">
        <text>(6S)-5-methyl-5,6,7,8-tetrahydrofolate + L-homocysteine = (6S)-5,6,7,8-tetrahydrofolate + L-methionine</text>
        <dbReference type="Rhea" id="RHEA:11172"/>
        <dbReference type="ChEBI" id="CHEBI:18608"/>
        <dbReference type="ChEBI" id="CHEBI:57453"/>
        <dbReference type="ChEBI" id="CHEBI:57844"/>
        <dbReference type="ChEBI" id="CHEBI:58199"/>
        <dbReference type="EC" id="2.1.1.13"/>
    </reaction>
</comment>
<dbReference type="Pfam" id="PF02310">
    <property type="entry name" value="B12-binding"/>
    <property type="match status" value="1"/>
</dbReference>
<evidence type="ECO:0000256" key="3">
    <source>
        <dbReference type="ARBA" id="ARBA00001956"/>
    </source>
</evidence>
<evidence type="ECO:0000259" key="26">
    <source>
        <dbReference type="PROSITE" id="PS51332"/>
    </source>
</evidence>
<accession>A0A5P0YTU5</accession>
<feature type="domain" description="B12-binding" evidence="26">
    <location>
        <begin position="749"/>
        <end position="886"/>
    </location>
</feature>
<evidence type="ECO:0000256" key="20">
    <source>
        <dbReference type="PIRSR" id="PIRSR000381-1"/>
    </source>
</evidence>
<evidence type="ECO:0000256" key="23">
    <source>
        <dbReference type="SAM" id="MobiDB-lite"/>
    </source>
</evidence>
<feature type="region of interest" description="Disordered" evidence="23">
    <location>
        <begin position="896"/>
        <end position="924"/>
    </location>
</feature>
<evidence type="ECO:0000256" key="5">
    <source>
        <dbReference type="ARBA" id="ARBA00010398"/>
    </source>
</evidence>
<comment type="caution">
    <text evidence="28">The sequence shown here is derived from an EMBL/GenBank/DDBJ whole genome shotgun (WGS) entry which is preliminary data.</text>
</comment>
<dbReference type="Proteomes" id="UP000320857">
    <property type="component" value="Unassembled WGS sequence"/>
</dbReference>
<dbReference type="SMART" id="SM01018">
    <property type="entry name" value="B12-binding_2"/>
    <property type="match status" value="1"/>
</dbReference>
<dbReference type="InterPro" id="IPR011822">
    <property type="entry name" value="MetH"/>
</dbReference>
<dbReference type="GO" id="GO:0008270">
    <property type="term" value="F:zinc ion binding"/>
    <property type="evidence" value="ECO:0007669"/>
    <property type="project" value="InterPro"/>
</dbReference>
<dbReference type="GO" id="GO:0046653">
    <property type="term" value="P:tetrahydrofolate metabolic process"/>
    <property type="evidence" value="ECO:0007669"/>
    <property type="project" value="TreeGrafter"/>
</dbReference>
<dbReference type="Gene3D" id="3.20.20.20">
    <property type="entry name" value="Dihydropteroate synthase-like"/>
    <property type="match status" value="1"/>
</dbReference>
<keyword evidence="12" id="KW-0949">S-adenosyl-L-methionine</keyword>
<keyword evidence="11 22" id="KW-0808">Transferase</keyword>